<evidence type="ECO:0000313" key="1">
    <source>
        <dbReference type="EMBL" id="KAG7391302.1"/>
    </source>
</evidence>
<name>A0A8T1WB98_9STRA</name>
<dbReference type="OrthoDB" id="550577at2759"/>
<dbReference type="EMBL" id="JAGDFM010000022">
    <property type="protein sequence ID" value="KAG7391302.1"/>
    <property type="molecule type" value="Genomic_DNA"/>
</dbReference>
<dbReference type="Proteomes" id="UP000694044">
    <property type="component" value="Unassembled WGS sequence"/>
</dbReference>
<reference evidence="1" key="1">
    <citation type="submission" date="2021-02" db="EMBL/GenBank/DDBJ databases">
        <authorList>
            <person name="Palmer J.M."/>
        </authorList>
    </citation>
    <scope>NUCLEOTIDE SEQUENCE</scope>
    <source>
        <strain evidence="1">SCRP734</strain>
    </source>
</reference>
<accession>A0A8T1WB98</accession>
<evidence type="ECO:0000313" key="2">
    <source>
        <dbReference type="Proteomes" id="UP000694044"/>
    </source>
</evidence>
<organism evidence="1 2">
    <name type="scientific">Phytophthora pseudosyringae</name>
    <dbReference type="NCBI Taxonomy" id="221518"/>
    <lineage>
        <taxon>Eukaryota</taxon>
        <taxon>Sar</taxon>
        <taxon>Stramenopiles</taxon>
        <taxon>Oomycota</taxon>
        <taxon>Peronosporomycetes</taxon>
        <taxon>Peronosporales</taxon>
        <taxon>Peronosporaceae</taxon>
        <taxon>Phytophthora</taxon>
    </lineage>
</organism>
<sequence length="129" mass="14054">MVDAESVLIKDKDVAEHRSFEVKLFTRTDADWQIKVVLSSYTWFSNGAAGFPDGYSGCSGFDSFQGQTCTMSVPYEKAFRAGSCGYTVEGFAGGKYTRVHRDLSIVNAMRSWVGLPSVTLSDLGIAGSR</sequence>
<gene>
    <name evidence="1" type="ORF">PHYPSEUDO_005251</name>
</gene>
<protein>
    <submittedName>
        <fullName evidence="1">Uncharacterized protein</fullName>
    </submittedName>
</protein>
<dbReference type="AlphaFoldDB" id="A0A8T1WB98"/>
<proteinExistence type="predicted"/>
<comment type="caution">
    <text evidence="1">The sequence shown here is derived from an EMBL/GenBank/DDBJ whole genome shotgun (WGS) entry which is preliminary data.</text>
</comment>
<keyword evidence="2" id="KW-1185">Reference proteome</keyword>